<evidence type="ECO:0000313" key="2">
    <source>
        <dbReference type="Proteomes" id="UP001327560"/>
    </source>
</evidence>
<dbReference type="Proteomes" id="UP001327560">
    <property type="component" value="Chromosome 3"/>
</dbReference>
<sequence length="70" mass="7509">MAKRWPEYWPPPSTCARRTGDGRKMAGYRAPPSACAHACDQSLLPLDTNDAARPDALVTTVPALGGEKRG</sequence>
<evidence type="ECO:0000313" key="1">
    <source>
        <dbReference type="EMBL" id="WOL01369.1"/>
    </source>
</evidence>
<reference evidence="1 2" key="1">
    <citation type="submission" date="2023-10" db="EMBL/GenBank/DDBJ databases">
        <title>Chromosome-scale genome assembly provides insights into flower coloration mechanisms of Canna indica.</title>
        <authorList>
            <person name="Li C."/>
        </authorList>
    </citation>
    <scope>NUCLEOTIDE SEQUENCE [LARGE SCALE GENOMIC DNA]</scope>
    <source>
        <tissue evidence="1">Flower</tissue>
    </source>
</reference>
<organism evidence="1 2">
    <name type="scientific">Canna indica</name>
    <name type="common">Indian-shot</name>
    <dbReference type="NCBI Taxonomy" id="4628"/>
    <lineage>
        <taxon>Eukaryota</taxon>
        <taxon>Viridiplantae</taxon>
        <taxon>Streptophyta</taxon>
        <taxon>Embryophyta</taxon>
        <taxon>Tracheophyta</taxon>
        <taxon>Spermatophyta</taxon>
        <taxon>Magnoliopsida</taxon>
        <taxon>Liliopsida</taxon>
        <taxon>Zingiberales</taxon>
        <taxon>Cannaceae</taxon>
        <taxon>Canna</taxon>
    </lineage>
</organism>
<dbReference type="AlphaFoldDB" id="A0AAQ3K570"/>
<dbReference type="EMBL" id="CP136892">
    <property type="protein sequence ID" value="WOL01369.1"/>
    <property type="molecule type" value="Genomic_DNA"/>
</dbReference>
<accession>A0AAQ3K570</accession>
<protein>
    <submittedName>
        <fullName evidence="1">Uncharacterized protein</fullName>
    </submittedName>
</protein>
<proteinExistence type="predicted"/>
<name>A0AAQ3K570_9LILI</name>
<keyword evidence="2" id="KW-1185">Reference proteome</keyword>
<gene>
    <name evidence="1" type="ORF">Cni_G10085</name>
</gene>